<keyword evidence="5" id="KW-1185">Reference proteome</keyword>
<dbReference type="OrthoDB" id="6512113at2759"/>
<evidence type="ECO:0000313" key="4">
    <source>
        <dbReference type="EMBL" id="CAD7659018.1"/>
    </source>
</evidence>
<dbReference type="Proteomes" id="UP000728032">
    <property type="component" value="Unassembled WGS sequence"/>
</dbReference>
<protein>
    <recommendedName>
        <fullName evidence="3">Nerve growth factor-related domain-containing protein</fullName>
    </recommendedName>
</protein>
<comment type="similarity">
    <text evidence="1">Belongs to the NGF-beta family.</text>
</comment>
<evidence type="ECO:0000313" key="5">
    <source>
        <dbReference type="Proteomes" id="UP000728032"/>
    </source>
</evidence>
<dbReference type="Pfam" id="PF00243">
    <property type="entry name" value="NGF"/>
    <property type="match status" value="1"/>
</dbReference>
<accession>A0A7R9QUN3</accession>
<dbReference type="EMBL" id="OC931160">
    <property type="protein sequence ID" value="CAD7659018.1"/>
    <property type="molecule type" value="Genomic_DNA"/>
</dbReference>
<dbReference type="PRINTS" id="PR00268">
    <property type="entry name" value="NGF"/>
</dbReference>
<evidence type="ECO:0000256" key="2">
    <source>
        <dbReference type="ARBA" id="ARBA00023030"/>
    </source>
</evidence>
<organism evidence="4">
    <name type="scientific">Oppiella nova</name>
    <dbReference type="NCBI Taxonomy" id="334625"/>
    <lineage>
        <taxon>Eukaryota</taxon>
        <taxon>Metazoa</taxon>
        <taxon>Ecdysozoa</taxon>
        <taxon>Arthropoda</taxon>
        <taxon>Chelicerata</taxon>
        <taxon>Arachnida</taxon>
        <taxon>Acari</taxon>
        <taxon>Acariformes</taxon>
        <taxon>Sarcoptiformes</taxon>
        <taxon>Oribatida</taxon>
        <taxon>Brachypylina</taxon>
        <taxon>Oppioidea</taxon>
        <taxon>Oppiidae</taxon>
        <taxon>Oppiella</taxon>
    </lineage>
</organism>
<sequence length="153" mass="17303">MTELVQDVCPSVSDWVARSEALDPYGNKLTIVQRIPINGTVINQYFYETFCSYDVDSYGYDNNNGNHMTPQCRGIDKKVWSSRCRENYIWTYGKVITNTGDIGWSVIAIRGSCGCGIWPAHRTNEVMGVGRGRRVSPNQVNAEDNHLLVDPFF</sequence>
<dbReference type="PROSITE" id="PS50270">
    <property type="entry name" value="NGF_2"/>
    <property type="match status" value="1"/>
</dbReference>
<dbReference type="GO" id="GO:0043524">
    <property type="term" value="P:negative regulation of neuron apoptotic process"/>
    <property type="evidence" value="ECO:0007669"/>
    <property type="project" value="TreeGrafter"/>
</dbReference>
<dbReference type="PANTHER" id="PTHR11589:SF11">
    <property type="entry name" value="PREPRO-NEUROTROPHIN"/>
    <property type="match status" value="1"/>
</dbReference>
<dbReference type="InterPro" id="IPR020408">
    <property type="entry name" value="Nerve_growth_factor-like"/>
</dbReference>
<dbReference type="GO" id="GO:0048812">
    <property type="term" value="P:neuron projection morphogenesis"/>
    <property type="evidence" value="ECO:0007669"/>
    <property type="project" value="TreeGrafter"/>
</dbReference>
<dbReference type="GO" id="GO:0038180">
    <property type="term" value="P:nerve growth factor signaling pathway"/>
    <property type="evidence" value="ECO:0007669"/>
    <property type="project" value="TreeGrafter"/>
</dbReference>
<keyword evidence="2" id="KW-0339">Growth factor</keyword>
<gene>
    <name evidence="4" type="ORF">ONB1V03_LOCUS15632</name>
</gene>
<feature type="domain" description="Nerve growth factor-related" evidence="3">
    <location>
        <begin position="8"/>
        <end position="116"/>
    </location>
</feature>
<dbReference type="SMART" id="SM00140">
    <property type="entry name" value="NGF"/>
    <property type="match status" value="1"/>
</dbReference>
<dbReference type="Gene3D" id="2.10.90.10">
    <property type="entry name" value="Cystine-knot cytokines"/>
    <property type="match status" value="1"/>
</dbReference>
<dbReference type="SUPFAM" id="SSF57501">
    <property type="entry name" value="Cystine-knot cytokines"/>
    <property type="match status" value="1"/>
</dbReference>
<name>A0A7R9QUN3_9ACAR</name>
<dbReference type="EMBL" id="CAJPVJ010016335">
    <property type="protein sequence ID" value="CAG2176198.1"/>
    <property type="molecule type" value="Genomic_DNA"/>
</dbReference>
<dbReference type="GO" id="GO:0005163">
    <property type="term" value="F:nerve growth factor receptor binding"/>
    <property type="evidence" value="ECO:0007669"/>
    <property type="project" value="TreeGrafter"/>
</dbReference>
<proteinExistence type="inferred from homology"/>
<dbReference type="GO" id="GO:0021675">
    <property type="term" value="P:nerve development"/>
    <property type="evidence" value="ECO:0007669"/>
    <property type="project" value="TreeGrafter"/>
</dbReference>
<dbReference type="InterPro" id="IPR029034">
    <property type="entry name" value="Cystine-knot_cytokine"/>
</dbReference>
<dbReference type="GO" id="GO:0007169">
    <property type="term" value="P:cell surface receptor protein tyrosine kinase signaling pathway"/>
    <property type="evidence" value="ECO:0007669"/>
    <property type="project" value="TreeGrafter"/>
</dbReference>
<evidence type="ECO:0000256" key="1">
    <source>
        <dbReference type="ARBA" id="ARBA00010783"/>
    </source>
</evidence>
<dbReference type="GO" id="GO:0008083">
    <property type="term" value="F:growth factor activity"/>
    <property type="evidence" value="ECO:0007669"/>
    <property type="project" value="UniProtKB-KW"/>
</dbReference>
<reference evidence="4" key="1">
    <citation type="submission" date="2020-11" db="EMBL/GenBank/DDBJ databases">
        <authorList>
            <person name="Tran Van P."/>
        </authorList>
    </citation>
    <scope>NUCLEOTIDE SEQUENCE</scope>
</reference>
<dbReference type="InterPro" id="IPR002072">
    <property type="entry name" value="Nerve_growth_factor-rel"/>
</dbReference>
<dbReference type="PANTHER" id="PTHR11589">
    <property type="entry name" value="NERVE GROWTH FACTOR NGF -RELATED"/>
    <property type="match status" value="1"/>
</dbReference>
<evidence type="ECO:0000259" key="3">
    <source>
        <dbReference type="SMART" id="SM00140"/>
    </source>
</evidence>
<dbReference type="AlphaFoldDB" id="A0A7R9QUN3"/>